<dbReference type="NCBIfam" id="TIGR02683">
    <property type="entry name" value="upstrm_HI1419"/>
    <property type="match status" value="1"/>
</dbReference>
<keyword evidence="2" id="KW-1185">Reference proteome</keyword>
<gene>
    <name evidence="1" type="primary">parE</name>
    <name evidence="1" type="ORF">RDn1_260</name>
</gene>
<dbReference type="InterPro" id="IPR014056">
    <property type="entry name" value="TypeIITA-like_toxin_pred"/>
</dbReference>
<proteinExistence type="predicted"/>
<sequence length="54" mass="6163">MLGNGLYEIRIHYGAGYRLYFVKKSDCWLLILCGGDKSTQNKDVKLAKKIAKEL</sequence>
<dbReference type="InterPro" id="IPR009241">
    <property type="entry name" value="HigB-like"/>
</dbReference>
<reference evidence="1 2" key="1">
    <citation type="journal article" date="2019" name="ISME J.">
        <title>Genome analyses of uncultured TG2/ZB3 bacteria in 'Margulisbacteria' specifically attached to ectosymbiotic spirochetes of protists in the termite gut.</title>
        <authorList>
            <person name="Utami Y.D."/>
            <person name="Kuwahara H."/>
            <person name="Igai K."/>
            <person name="Murakami T."/>
            <person name="Sugaya K."/>
            <person name="Morikawa T."/>
            <person name="Nagura Y."/>
            <person name="Yuki M."/>
            <person name="Deevong P."/>
            <person name="Inoue T."/>
            <person name="Kihara K."/>
            <person name="Lo N."/>
            <person name="Yamada A."/>
            <person name="Ohkuma M."/>
            <person name="Hongoh Y."/>
        </authorList>
    </citation>
    <scope>NUCLEOTIDE SEQUENCE [LARGE SCALE GENOMIC DNA]</scope>
    <source>
        <strain evidence="1">RsDinE6-01</strain>
    </source>
</reference>
<evidence type="ECO:0000313" key="2">
    <source>
        <dbReference type="Proteomes" id="UP000282196"/>
    </source>
</evidence>
<dbReference type="EMBL" id="BGZP01000007">
    <property type="protein sequence ID" value="GBR77601.1"/>
    <property type="molecule type" value="Genomic_DNA"/>
</dbReference>
<comment type="caution">
    <text evidence="1">The sequence shown here is derived from an EMBL/GenBank/DDBJ whole genome shotgun (WGS) entry which is preliminary data.</text>
</comment>
<protein>
    <submittedName>
        <fullName evidence="1">Toxin ParE</fullName>
    </submittedName>
</protein>
<name>A0A388TL92_9BACT</name>
<evidence type="ECO:0000313" key="1">
    <source>
        <dbReference type="EMBL" id="GBR77601.1"/>
    </source>
</evidence>
<accession>A0A388TL92</accession>
<dbReference type="AlphaFoldDB" id="A0A388TL92"/>
<dbReference type="Proteomes" id="UP000282196">
    <property type="component" value="Unassembled WGS sequence"/>
</dbReference>
<dbReference type="PANTHER" id="PTHR41791">
    <property type="entry name" value="SSL7039 PROTEIN"/>
    <property type="match status" value="1"/>
</dbReference>
<dbReference type="Pfam" id="PF05973">
    <property type="entry name" value="Gp49"/>
    <property type="match status" value="1"/>
</dbReference>
<dbReference type="PANTHER" id="PTHR41791:SF1">
    <property type="entry name" value="SSL7039 PROTEIN"/>
    <property type="match status" value="1"/>
</dbReference>
<organism evidence="1 2">
    <name type="scientific">Candidatus Termititenax dinenymphae</name>
    <dbReference type="NCBI Taxonomy" id="2218523"/>
    <lineage>
        <taxon>Bacteria</taxon>
        <taxon>Bacillati</taxon>
        <taxon>Candidatus Margulisiibacteriota</taxon>
        <taxon>Candidatus Termititenacia</taxon>
        <taxon>Candidatus Termititenacales</taxon>
        <taxon>Candidatus Termititenacaceae</taxon>
        <taxon>Candidatus Termititenax</taxon>
    </lineage>
</organism>
<dbReference type="PIRSF" id="PIRSF028744">
    <property type="entry name" value="Addict_mod_HI1419"/>
    <property type="match status" value="1"/>
</dbReference>